<dbReference type="PANTHER" id="PTHR21310:SF39">
    <property type="entry name" value="AMINOGLYCOSIDE PHOSPHOTRANSFERASE DOMAIN-CONTAINING PROTEIN"/>
    <property type="match status" value="1"/>
</dbReference>
<dbReference type="Pfam" id="PF24968">
    <property type="entry name" value="DUF7770"/>
    <property type="match status" value="1"/>
</dbReference>
<dbReference type="GeneID" id="54580254"/>
<dbReference type="SUPFAM" id="SSF56112">
    <property type="entry name" value="Protein kinase-like (PK-like)"/>
    <property type="match status" value="1"/>
</dbReference>
<dbReference type="InterPro" id="IPR056672">
    <property type="entry name" value="DUF7770"/>
</dbReference>
<feature type="domain" description="DUF7770" evidence="1">
    <location>
        <begin position="24"/>
        <end position="173"/>
    </location>
</feature>
<dbReference type="InterPro" id="IPR011009">
    <property type="entry name" value="Kinase-like_dom_sf"/>
</dbReference>
<dbReference type="RefSeq" id="XP_033682299.1">
    <property type="nucleotide sequence ID" value="XM_033826924.1"/>
</dbReference>
<keyword evidence="3" id="KW-1185">Reference proteome</keyword>
<dbReference type="EMBL" id="ML987197">
    <property type="protein sequence ID" value="KAF2247295.1"/>
    <property type="molecule type" value="Genomic_DNA"/>
</dbReference>
<dbReference type="InterPro" id="IPR051678">
    <property type="entry name" value="AGP_Transferase"/>
</dbReference>
<evidence type="ECO:0000313" key="2">
    <source>
        <dbReference type="EMBL" id="KAF2247295.1"/>
    </source>
</evidence>
<sequence>MPNPHFIPSTLLTDADALTVSKIVLAGHAPTPLAVGSDVYVNHWVIYLEMTQGGSIRLDMSPDPIAGQLGTLVVKRLEYNVLSEVVHQVPFPAVRGLYARHVLDRISAKGYHEYRYGDKMVECRYWAYVVMKDFRDAGYVGGNGTEVYAAVSSTWTTGGARLPKTPEWTQGTFGVFDDNLLDEQNEALQHLANNAVTCFTPPVYSIVMESDFPLEGQDLATVTEAEFIRAAKTGPLISGKGTKIVRISSTAVLKISVEVHPQEALNMEYVFNHSNGQIRVPYVYRTFASENIGYIVMQFIDGECLDAVPWSERSAQERQNIVLQVTEGLRCIRSLRGYHPGPVGQGIPMGGLFTVYGAGRTFQTAADMEPWFNHKLRILGAGDVTGMFKDLVMCHMDISLRNLVLDKAGKLWFLDWAWAGFFPQAFEKASLLHKRAEDPDFQFTRDILREFKHSSCDEPLLGLLLSVYQVNNGPFQGSHLTWGRYEC</sequence>
<protein>
    <recommendedName>
        <fullName evidence="1">DUF7770 domain-containing protein</fullName>
    </recommendedName>
</protein>
<evidence type="ECO:0000313" key="3">
    <source>
        <dbReference type="Proteomes" id="UP000800094"/>
    </source>
</evidence>
<organism evidence="2 3">
    <name type="scientific">Trematosphaeria pertusa</name>
    <dbReference type="NCBI Taxonomy" id="390896"/>
    <lineage>
        <taxon>Eukaryota</taxon>
        <taxon>Fungi</taxon>
        <taxon>Dikarya</taxon>
        <taxon>Ascomycota</taxon>
        <taxon>Pezizomycotina</taxon>
        <taxon>Dothideomycetes</taxon>
        <taxon>Pleosporomycetidae</taxon>
        <taxon>Pleosporales</taxon>
        <taxon>Massarineae</taxon>
        <taxon>Trematosphaeriaceae</taxon>
        <taxon>Trematosphaeria</taxon>
    </lineage>
</organism>
<dbReference type="Proteomes" id="UP000800094">
    <property type="component" value="Unassembled WGS sequence"/>
</dbReference>
<accession>A0A6A6I9R8</accession>
<gene>
    <name evidence="2" type="ORF">BU26DRAFT_506559</name>
</gene>
<evidence type="ECO:0000259" key="1">
    <source>
        <dbReference type="Pfam" id="PF24968"/>
    </source>
</evidence>
<reference evidence="2" key="1">
    <citation type="journal article" date="2020" name="Stud. Mycol.">
        <title>101 Dothideomycetes genomes: a test case for predicting lifestyles and emergence of pathogens.</title>
        <authorList>
            <person name="Haridas S."/>
            <person name="Albert R."/>
            <person name="Binder M."/>
            <person name="Bloem J."/>
            <person name="Labutti K."/>
            <person name="Salamov A."/>
            <person name="Andreopoulos B."/>
            <person name="Baker S."/>
            <person name="Barry K."/>
            <person name="Bills G."/>
            <person name="Bluhm B."/>
            <person name="Cannon C."/>
            <person name="Castanera R."/>
            <person name="Culley D."/>
            <person name="Daum C."/>
            <person name="Ezra D."/>
            <person name="Gonzalez J."/>
            <person name="Henrissat B."/>
            <person name="Kuo A."/>
            <person name="Liang C."/>
            <person name="Lipzen A."/>
            <person name="Lutzoni F."/>
            <person name="Magnuson J."/>
            <person name="Mondo S."/>
            <person name="Nolan M."/>
            <person name="Ohm R."/>
            <person name="Pangilinan J."/>
            <person name="Park H.-J."/>
            <person name="Ramirez L."/>
            <person name="Alfaro M."/>
            <person name="Sun H."/>
            <person name="Tritt A."/>
            <person name="Yoshinaga Y."/>
            <person name="Zwiers L.-H."/>
            <person name="Turgeon B."/>
            <person name="Goodwin S."/>
            <person name="Spatafora J."/>
            <person name="Crous P."/>
            <person name="Grigoriev I."/>
        </authorList>
    </citation>
    <scope>NUCLEOTIDE SEQUENCE</scope>
    <source>
        <strain evidence="2">CBS 122368</strain>
    </source>
</reference>
<dbReference type="PANTHER" id="PTHR21310">
    <property type="entry name" value="AMINOGLYCOSIDE PHOSPHOTRANSFERASE-RELATED-RELATED"/>
    <property type="match status" value="1"/>
</dbReference>
<dbReference type="Gene3D" id="3.90.1200.10">
    <property type="match status" value="1"/>
</dbReference>
<dbReference type="AlphaFoldDB" id="A0A6A6I9R8"/>
<dbReference type="OrthoDB" id="3759733at2759"/>
<proteinExistence type="predicted"/>
<name>A0A6A6I9R8_9PLEO</name>